<dbReference type="AlphaFoldDB" id="A0AAD8N3Z6"/>
<dbReference type="Proteomes" id="UP001237642">
    <property type="component" value="Unassembled WGS sequence"/>
</dbReference>
<reference evidence="2" key="2">
    <citation type="submission" date="2023-05" db="EMBL/GenBank/DDBJ databases">
        <authorList>
            <person name="Schelkunov M.I."/>
        </authorList>
    </citation>
    <scope>NUCLEOTIDE SEQUENCE</scope>
    <source>
        <strain evidence="2">Hsosn_3</strain>
        <tissue evidence="2">Leaf</tissue>
    </source>
</reference>
<evidence type="ECO:0000256" key="1">
    <source>
        <dbReference type="SAM" id="MobiDB-lite"/>
    </source>
</evidence>
<organism evidence="2 3">
    <name type="scientific">Heracleum sosnowskyi</name>
    <dbReference type="NCBI Taxonomy" id="360622"/>
    <lineage>
        <taxon>Eukaryota</taxon>
        <taxon>Viridiplantae</taxon>
        <taxon>Streptophyta</taxon>
        <taxon>Embryophyta</taxon>
        <taxon>Tracheophyta</taxon>
        <taxon>Spermatophyta</taxon>
        <taxon>Magnoliopsida</taxon>
        <taxon>eudicotyledons</taxon>
        <taxon>Gunneridae</taxon>
        <taxon>Pentapetalae</taxon>
        <taxon>asterids</taxon>
        <taxon>campanulids</taxon>
        <taxon>Apiales</taxon>
        <taxon>Apiaceae</taxon>
        <taxon>Apioideae</taxon>
        <taxon>apioid superclade</taxon>
        <taxon>Tordylieae</taxon>
        <taxon>Tordyliinae</taxon>
        <taxon>Heracleum</taxon>
    </lineage>
</organism>
<dbReference type="InterPro" id="IPR044678">
    <property type="entry name" value="COR27/28"/>
</dbReference>
<dbReference type="PANTHER" id="PTHR33676:SF3">
    <property type="entry name" value="COLD-REGULATED PROTEIN 27"/>
    <property type="match status" value="1"/>
</dbReference>
<comment type="caution">
    <text evidence="2">The sequence shown here is derived from an EMBL/GenBank/DDBJ whole genome shotgun (WGS) entry which is preliminary data.</text>
</comment>
<dbReference type="EMBL" id="JAUIZM010000002">
    <property type="protein sequence ID" value="KAK1395794.1"/>
    <property type="molecule type" value="Genomic_DNA"/>
</dbReference>
<feature type="compositionally biased region" description="Basic and acidic residues" evidence="1">
    <location>
        <begin position="67"/>
        <end position="77"/>
    </location>
</feature>
<feature type="compositionally biased region" description="Polar residues" evidence="1">
    <location>
        <begin position="287"/>
        <end position="296"/>
    </location>
</feature>
<dbReference type="GO" id="GO:0009409">
    <property type="term" value="P:response to cold"/>
    <property type="evidence" value="ECO:0007669"/>
    <property type="project" value="InterPro"/>
</dbReference>
<proteinExistence type="predicted"/>
<feature type="compositionally biased region" description="Polar residues" evidence="1">
    <location>
        <begin position="78"/>
        <end position="88"/>
    </location>
</feature>
<dbReference type="GO" id="GO:0042752">
    <property type="term" value="P:regulation of circadian rhythm"/>
    <property type="evidence" value="ECO:0007669"/>
    <property type="project" value="InterPro"/>
</dbReference>
<accession>A0AAD8N3Z6</accession>
<sequence length="445" mass="49292">MEGSFPPPSSAVGSDLHRRRNSDPDSQKSDSVGTEWTDEKHNEYLQSMEASFVDQLYNSLDLHGSLSHREHSSDPKSSRQMHVSTRISSGHFKVLRDGCWTKINVRRGESPSRIANDPRDISVNPWVRHYRSGHRHQSHQTVASAGIQGKAISDSINPIHMLQPNPRHHDSVDSNTEVTDQNFVDEDLEKEVASQTGVVDKVKTSVIAGTSSDQVVPCRGFAVTEEAGNISSPDSQKSDSVGTEWTDEKHNEYLQSMEASFVDQLYNSLDLHGSLSHKEHSSDPKSSRQMHVSTRISSGHFKVLRDGCWTKINVRRGESPSRIANDPRDISVNPWVRHYRSGHRHQSHQTVASAGIQGKAISDSINPIHMLQPNPRHHDSVDSNTEVTDQNFVDEDLEKEVASQTGVVDKVKTSVIAGTSSDQVVPCRGFAVTEEAGNISSPVKD</sequence>
<name>A0AAD8N3Z6_9APIA</name>
<dbReference type="PANTHER" id="PTHR33676">
    <property type="entry name" value="COLD REGULATED PROTEIN 27"/>
    <property type="match status" value="1"/>
</dbReference>
<evidence type="ECO:0000313" key="3">
    <source>
        <dbReference type="Proteomes" id="UP001237642"/>
    </source>
</evidence>
<reference evidence="2" key="1">
    <citation type="submission" date="2023-02" db="EMBL/GenBank/DDBJ databases">
        <title>Genome of toxic invasive species Heracleum sosnowskyi carries increased number of genes despite the absence of recent whole-genome duplications.</title>
        <authorList>
            <person name="Schelkunov M."/>
            <person name="Shtratnikova V."/>
            <person name="Makarenko M."/>
            <person name="Klepikova A."/>
            <person name="Omelchenko D."/>
            <person name="Novikova G."/>
            <person name="Obukhova E."/>
            <person name="Bogdanov V."/>
            <person name="Penin A."/>
            <person name="Logacheva M."/>
        </authorList>
    </citation>
    <scope>NUCLEOTIDE SEQUENCE</scope>
    <source>
        <strain evidence="2">Hsosn_3</strain>
        <tissue evidence="2">Leaf</tissue>
    </source>
</reference>
<gene>
    <name evidence="2" type="ORF">POM88_005657</name>
</gene>
<feature type="region of interest" description="Disordered" evidence="1">
    <location>
        <begin position="65"/>
        <end position="88"/>
    </location>
</feature>
<feature type="region of interest" description="Disordered" evidence="1">
    <location>
        <begin position="1"/>
        <end position="40"/>
    </location>
</feature>
<feature type="compositionally biased region" description="Basic and acidic residues" evidence="1">
    <location>
        <begin position="276"/>
        <end position="286"/>
    </location>
</feature>
<feature type="region of interest" description="Disordered" evidence="1">
    <location>
        <begin position="274"/>
        <end position="296"/>
    </location>
</feature>
<protein>
    <submittedName>
        <fullName evidence="2">Uncharacterized protein</fullName>
    </submittedName>
</protein>
<keyword evidence="3" id="KW-1185">Reference proteome</keyword>
<evidence type="ECO:0000313" key="2">
    <source>
        <dbReference type="EMBL" id="KAK1395794.1"/>
    </source>
</evidence>